<protein>
    <submittedName>
        <fullName evidence="1">Uncharacterized protein</fullName>
    </submittedName>
</protein>
<organism evidence="1 2">
    <name type="scientific">Polarella glacialis</name>
    <name type="common">Dinoflagellate</name>
    <dbReference type="NCBI Taxonomy" id="89957"/>
    <lineage>
        <taxon>Eukaryota</taxon>
        <taxon>Sar</taxon>
        <taxon>Alveolata</taxon>
        <taxon>Dinophyceae</taxon>
        <taxon>Suessiales</taxon>
        <taxon>Suessiaceae</taxon>
        <taxon>Polarella</taxon>
    </lineage>
</organism>
<gene>
    <name evidence="1" type="ORF">PGLA1383_LOCUS31158</name>
</gene>
<evidence type="ECO:0000313" key="1">
    <source>
        <dbReference type="EMBL" id="CAE8613388.1"/>
    </source>
</evidence>
<dbReference type="AlphaFoldDB" id="A0A813FRW4"/>
<keyword evidence="2" id="KW-1185">Reference proteome</keyword>
<name>A0A813FRW4_POLGL</name>
<accession>A0A813FRW4</accession>
<proteinExistence type="predicted"/>
<comment type="caution">
    <text evidence="1">The sequence shown here is derived from an EMBL/GenBank/DDBJ whole genome shotgun (WGS) entry which is preliminary data.</text>
</comment>
<reference evidence="1" key="1">
    <citation type="submission" date="2021-02" db="EMBL/GenBank/DDBJ databases">
        <authorList>
            <person name="Dougan E. K."/>
            <person name="Rhodes N."/>
            <person name="Thang M."/>
            <person name="Chan C."/>
        </authorList>
    </citation>
    <scope>NUCLEOTIDE SEQUENCE</scope>
</reference>
<dbReference type="EMBL" id="CAJNNV010025248">
    <property type="protein sequence ID" value="CAE8613388.1"/>
    <property type="molecule type" value="Genomic_DNA"/>
</dbReference>
<feature type="non-terminal residue" evidence="1">
    <location>
        <position position="1"/>
    </location>
</feature>
<sequence>RAHLVDHQGQPRVIRAYRSQGLIHQIDLADWRGKRRARVLFDNAGEAVEVRLTSSSGPEVSYTVQSFDLANGVAGKGPQTSSVLADCLERARSSAIRVTRDSSIRHQKMMQLSVEALCKEVFPRLEKLLELELVQGRQLVPCSEDLLEMGLEQIFEQLEQPGSTADG</sequence>
<dbReference type="Proteomes" id="UP000654075">
    <property type="component" value="Unassembled WGS sequence"/>
</dbReference>
<evidence type="ECO:0000313" key="2">
    <source>
        <dbReference type="Proteomes" id="UP000654075"/>
    </source>
</evidence>